<dbReference type="PANTHER" id="PTHR43861">
    <property type="entry name" value="TRANS-ACONITATE 2-METHYLTRANSFERASE-RELATED"/>
    <property type="match status" value="1"/>
</dbReference>
<feature type="domain" description="Methyltransferase" evidence="2">
    <location>
        <begin position="68"/>
        <end position="162"/>
    </location>
</feature>
<sequence length="274" mass="31578">MMEYIKQDVPIFSHSKDSIWLDAHLAPQMLAAHLDTEFDGATRNAEYINQSMAWLTQKCPAQSFPKLLDLGCGPGIYAEKFYEAGYQVKGIDFSKLSIAHAAKSAEEKQYVIDYQCGDYLKEDLGSEAYDLIVLIYCDLGVFSPEDRKRVFQKVYAALKKGGRFIFDVFTPKKYADFEAARTWQLEKNNFWTQETCVHLTAQKNYSGTNTYLDQHYLLYPDKIKEFFIWETVFEQEQLLMELSTIGFESSEVFGDIRGMKATEDSETICFVVEK</sequence>
<evidence type="ECO:0000256" key="1">
    <source>
        <dbReference type="ARBA" id="ARBA00022679"/>
    </source>
</evidence>
<dbReference type="GO" id="GO:0032259">
    <property type="term" value="P:methylation"/>
    <property type="evidence" value="ECO:0007669"/>
    <property type="project" value="UniProtKB-KW"/>
</dbReference>
<dbReference type="GO" id="GO:0008168">
    <property type="term" value="F:methyltransferase activity"/>
    <property type="evidence" value="ECO:0007669"/>
    <property type="project" value="UniProtKB-KW"/>
</dbReference>
<dbReference type="GeneID" id="69569121"/>
<reference evidence="3 4" key="1">
    <citation type="submission" date="2017-10" db="EMBL/GenBank/DDBJ databases">
        <title>FDA dAtabase for Regulatory Grade micrObial Sequences (FDA-ARGOS): Supporting development and validation of Infectious Disease Dx tests.</title>
        <authorList>
            <person name="Campos J."/>
            <person name="Goldberg B."/>
            <person name="Tallon L.J."/>
            <person name="Sadzewicz L."/>
            <person name="Sengamalay N."/>
            <person name="Ott S."/>
            <person name="Godinez A."/>
            <person name="Nagaraj S."/>
            <person name="Vyas G."/>
            <person name="Aluvathingal J."/>
            <person name="Nadendla S."/>
            <person name="Geyer C."/>
            <person name="Nandy P."/>
            <person name="Hobson J."/>
            <person name="Sichtig H."/>
        </authorList>
    </citation>
    <scope>NUCLEOTIDE SEQUENCE [LARGE SCALE GENOMIC DNA]</scope>
    <source>
        <strain evidence="3 4">FDAARGOS_185</strain>
    </source>
</reference>
<proteinExistence type="predicted"/>
<dbReference type="Gene3D" id="3.40.50.150">
    <property type="entry name" value="Vaccinia Virus protein VP39"/>
    <property type="match status" value="1"/>
</dbReference>
<protein>
    <submittedName>
        <fullName evidence="3">Class I SAM-dependent methyltransferase</fullName>
    </submittedName>
</protein>
<evidence type="ECO:0000313" key="4">
    <source>
        <dbReference type="Proteomes" id="UP000316316"/>
    </source>
</evidence>
<evidence type="ECO:0000259" key="2">
    <source>
        <dbReference type="Pfam" id="PF13649"/>
    </source>
</evidence>
<evidence type="ECO:0000313" key="3">
    <source>
        <dbReference type="EMBL" id="TRZ32876.1"/>
    </source>
</evidence>
<dbReference type="AlphaFoldDB" id="A0A2N8PYS5"/>
<dbReference type="RefSeq" id="WP_016179724.1">
    <property type="nucleotide sequence ID" value="NZ_CAAKOC010000173.1"/>
</dbReference>
<keyword evidence="1 3" id="KW-0808">Transferase</keyword>
<dbReference type="CDD" id="cd02440">
    <property type="entry name" value="AdoMet_MTases"/>
    <property type="match status" value="1"/>
</dbReference>
<dbReference type="Pfam" id="PF13649">
    <property type="entry name" value="Methyltransf_25"/>
    <property type="match status" value="1"/>
</dbReference>
<gene>
    <name evidence="3" type="ORF">AUF17_01775</name>
</gene>
<name>A0A2N8PYS5_ENTAV</name>
<dbReference type="Proteomes" id="UP000316316">
    <property type="component" value="Unassembled WGS sequence"/>
</dbReference>
<dbReference type="InterPro" id="IPR041698">
    <property type="entry name" value="Methyltransf_25"/>
</dbReference>
<dbReference type="EMBL" id="PDXQ01000001">
    <property type="protein sequence ID" value="TRZ32876.1"/>
    <property type="molecule type" value="Genomic_DNA"/>
</dbReference>
<organism evidence="3 4">
    <name type="scientific">Enterococcus avium</name>
    <name type="common">Streptococcus avium</name>
    <dbReference type="NCBI Taxonomy" id="33945"/>
    <lineage>
        <taxon>Bacteria</taxon>
        <taxon>Bacillati</taxon>
        <taxon>Bacillota</taxon>
        <taxon>Bacilli</taxon>
        <taxon>Lactobacillales</taxon>
        <taxon>Enterococcaceae</taxon>
        <taxon>Enterococcus</taxon>
    </lineage>
</organism>
<keyword evidence="3" id="KW-0489">Methyltransferase</keyword>
<accession>A0A2N8PYS5</accession>
<dbReference type="InterPro" id="IPR029063">
    <property type="entry name" value="SAM-dependent_MTases_sf"/>
</dbReference>
<dbReference type="SUPFAM" id="SSF53335">
    <property type="entry name" value="S-adenosyl-L-methionine-dependent methyltransferases"/>
    <property type="match status" value="1"/>
</dbReference>
<comment type="caution">
    <text evidence="3">The sequence shown here is derived from an EMBL/GenBank/DDBJ whole genome shotgun (WGS) entry which is preliminary data.</text>
</comment>